<dbReference type="EMBL" id="JBHUKR010000002">
    <property type="protein sequence ID" value="MFD2414927.1"/>
    <property type="molecule type" value="Genomic_DNA"/>
</dbReference>
<sequence>MLTSGCAWRDLRPSFGVPVQTAHRRFGRWTEAGLWRDLHRALLNERGSEGLIDWSPAILDAASVRAKKRGSLTGPSPVDRGKPGSKVHVLSERGGLPLSIGVWAANTHDSEALKPLVNAIPTIRSRRGKPPKLHADKAYDIPAFARLVAPTRNHPTHRPQRHRILRKPTSTSAVT</sequence>
<evidence type="ECO:0000259" key="2">
    <source>
        <dbReference type="Pfam" id="PF01609"/>
    </source>
</evidence>
<proteinExistence type="predicted"/>
<protein>
    <submittedName>
        <fullName evidence="4">IS5 family transposase</fullName>
    </submittedName>
</protein>
<dbReference type="InterPro" id="IPR025161">
    <property type="entry name" value="IS402-like_dom"/>
</dbReference>
<dbReference type="PANTHER" id="PTHR30007">
    <property type="entry name" value="PHP DOMAIN PROTEIN"/>
    <property type="match status" value="1"/>
</dbReference>
<accession>A0ABW5FKZ6</accession>
<dbReference type="RefSeq" id="WP_378260363.1">
    <property type="nucleotide sequence ID" value="NZ_JBHUKR010000002.1"/>
</dbReference>
<dbReference type="Proteomes" id="UP001597417">
    <property type="component" value="Unassembled WGS sequence"/>
</dbReference>
<feature type="compositionally biased region" description="Basic residues" evidence="1">
    <location>
        <begin position="154"/>
        <end position="166"/>
    </location>
</feature>
<dbReference type="Pfam" id="PF01609">
    <property type="entry name" value="DDE_Tnp_1"/>
    <property type="match status" value="1"/>
</dbReference>
<evidence type="ECO:0000259" key="3">
    <source>
        <dbReference type="Pfam" id="PF13340"/>
    </source>
</evidence>
<reference evidence="5" key="1">
    <citation type="journal article" date="2019" name="Int. J. Syst. Evol. Microbiol.">
        <title>The Global Catalogue of Microorganisms (GCM) 10K type strain sequencing project: providing services to taxonomists for standard genome sequencing and annotation.</title>
        <authorList>
            <consortium name="The Broad Institute Genomics Platform"/>
            <consortium name="The Broad Institute Genome Sequencing Center for Infectious Disease"/>
            <person name="Wu L."/>
            <person name="Ma J."/>
        </authorList>
    </citation>
    <scope>NUCLEOTIDE SEQUENCE [LARGE SCALE GENOMIC DNA]</scope>
    <source>
        <strain evidence="5">CGMCC 4.7645</strain>
    </source>
</reference>
<feature type="domain" description="Insertion element IS402-like" evidence="3">
    <location>
        <begin position="2"/>
        <end position="39"/>
    </location>
</feature>
<evidence type="ECO:0000313" key="4">
    <source>
        <dbReference type="EMBL" id="MFD2414927.1"/>
    </source>
</evidence>
<dbReference type="NCBIfam" id="NF033580">
    <property type="entry name" value="transpos_IS5_3"/>
    <property type="match status" value="1"/>
</dbReference>
<comment type="caution">
    <text evidence="4">The sequence shown here is derived from an EMBL/GenBank/DDBJ whole genome shotgun (WGS) entry which is preliminary data.</text>
</comment>
<gene>
    <name evidence="4" type="ORF">ACFSXZ_01140</name>
</gene>
<evidence type="ECO:0000256" key="1">
    <source>
        <dbReference type="SAM" id="MobiDB-lite"/>
    </source>
</evidence>
<name>A0ABW5FKZ6_9PSEU</name>
<evidence type="ECO:0000313" key="5">
    <source>
        <dbReference type="Proteomes" id="UP001597417"/>
    </source>
</evidence>
<dbReference type="InterPro" id="IPR002559">
    <property type="entry name" value="Transposase_11"/>
</dbReference>
<organism evidence="4 5">
    <name type="scientific">Amycolatopsis pigmentata</name>
    <dbReference type="NCBI Taxonomy" id="450801"/>
    <lineage>
        <taxon>Bacteria</taxon>
        <taxon>Bacillati</taxon>
        <taxon>Actinomycetota</taxon>
        <taxon>Actinomycetes</taxon>
        <taxon>Pseudonocardiales</taxon>
        <taxon>Pseudonocardiaceae</taxon>
        <taxon>Amycolatopsis</taxon>
    </lineage>
</organism>
<feature type="domain" description="Transposase IS4-like" evidence="2">
    <location>
        <begin position="58"/>
        <end position="149"/>
    </location>
</feature>
<dbReference type="Pfam" id="PF13340">
    <property type="entry name" value="DUF4096"/>
    <property type="match status" value="1"/>
</dbReference>
<keyword evidence="5" id="KW-1185">Reference proteome</keyword>
<feature type="region of interest" description="Disordered" evidence="1">
    <location>
        <begin position="152"/>
        <end position="175"/>
    </location>
</feature>